<dbReference type="InterPro" id="IPR036389">
    <property type="entry name" value="RNase_III_sf"/>
</dbReference>
<dbReference type="GO" id="GO:0006396">
    <property type="term" value="P:RNA processing"/>
    <property type="evidence" value="ECO:0007669"/>
    <property type="project" value="InterPro"/>
</dbReference>
<keyword evidence="13" id="KW-1185">Reference proteome</keyword>
<dbReference type="PANTHER" id="PTHR11207">
    <property type="entry name" value="RIBONUCLEASE III"/>
    <property type="match status" value="1"/>
</dbReference>
<evidence type="ECO:0000256" key="3">
    <source>
        <dbReference type="ARBA" id="ARBA00022980"/>
    </source>
</evidence>
<evidence type="ECO:0000256" key="5">
    <source>
        <dbReference type="ARBA" id="ARBA00023274"/>
    </source>
</evidence>
<dbReference type="PROSITE" id="PS50137">
    <property type="entry name" value="DS_RBD"/>
    <property type="match status" value="1"/>
</dbReference>
<accession>A0A6A6C2Y5</accession>
<evidence type="ECO:0000259" key="11">
    <source>
        <dbReference type="PROSITE" id="PS50142"/>
    </source>
</evidence>
<feature type="compositionally biased region" description="Low complexity" evidence="9">
    <location>
        <begin position="64"/>
        <end position="74"/>
    </location>
</feature>
<reference evidence="12" key="1">
    <citation type="journal article" date="2020" name="Stud. Mycol.">
        <title>101 Dothideomycetes genomes: a test case for predicting lifestyles and emergence of pathogens.</title>
        <authorList>
            <person name="Haridas S."/>
            <person name="Albert R."/>
            <person name="Binder M."/>
            <person name="Bloem J."/>
            <person name="Labutti K."/>
            <person name="Salamov A."/>
            <person name="Andreopoulos B."/>
            <person name="Baker S."/>
            <person name="Barry K."/>
            <person name="Bills G."/>
            <person name="Bluhm B."/>
            <person name="Cannon C."/>
            <person name="Castanera R."/>
            <person name="Culley D."/>
            <person name="Daum C."/>
            <person name="Ezra D."/>
            <person name="Gonzalez J."/>
            <person name="Henrissat B."/>
            <person name="Kuo A."/>
            <person name="Liang C."/>
            <person name="Lipzen A."/>
            <person name="Lutzoni F."/>
            <person name="Magnuson J."/>
            <person name="Mondo S."/>
            <person name="Nolan M."/>
            <person name="Ohm R."/>
            <person name="Pangilinan J."/>
            <person name="Park H.-J."/>
            <person name="Ramirez L."/>
            <person name="Alfaro M."/>
            <person name="Sun H."/>
            <person name="Tritt A."/>
            <person name="Yoshinaga Y."/>
            <person name="Zwiers L.-H."/>
            <person name="Turgeon B."/>
            <person name="Goodwin S."/>
            <person name="Spatafora J."/>
            <person name="Crous P."/>
            <person name="Grigoriev I."/>
        </authorList>
    </citation>
    <scope>NUCLEOTIDE SEQUENCE</scope>
    <source>
        <strain evidence="12">ATCC 36951</strain>
    </source>
</reference>
<keyword evidence="4" id="KW-0496">Mitochondrion</keyword>
<evidence type="ECO:0000259" key="10">
    <source>
        <dbReference type="PROSITE" id="PS50137"/>
    </source>
</evidence>
<dbReference type="GO" id="GO:0003725">
    <property type="term" value="F:double-stranded RNA binding"/>
    <property type="evidence" value="ECO:0007669"/>
    <property type="project" value="InterPro"/>
</dbReference>
<dbReference type="InterPro" id="IPR044444">
    <property type="entry name" value="Ribosomal_mL44_DSRM_metazoa"/>
</dbReference>
<feature type="region of interest" description="Disordered" evidence="9">
    <location>
        <begin position="273"/>
        <end position="305"/>
    </location>
</feature>
<dbReference type="GO" id="GO:0005739">
    <property type="term" value="C:mitochondrion"/>
    <property type="evidence" value="ECO:0007669"/>
    <property type="project" value="TreeGrafter"/>
</dbReference>
<evidence type="ECO:0000313" key="12">
    <source>
        <dbReference type="EMBL" id="KAF2161464.1"/>
    </source>
</evidence>
<sequence length="462" mass="51127">MKTLRLDRWASQLQPPRNPRLYLLSQRCPFSTRESAAPKRGELQRRQHHIQTQWQPPRRDITSRRQASSAAAAQVPEDDVEYRESPSQTRPNFPTHKRATGSAKLSALHARLSLPTKLPLQTLARCLIDPSVDPRPGYSNAPLAILGQELLGYYTSEHIICHYPRLPMPVLFAAQYAYVGPPTLAAMRLEWGVEHVAAPGPEVDPGLLQLKRMEAGNAMAEDGTQLVKDLPLARKLGSGRRNDQYNYRRGFSSRVVYDDQFGDLHSGLKTLDELPPYAGAPQAEASEGGEELPPFTPQDHPVTMDTDPTTVEAASAGFVRALTGAIYLHAGTSAAKAFHRAHILSRHLQLHELFHFTHPTRDLSRLCAREGFEPPVARLISETGRLSGTPVFVVGVFSGDDKLGEGAGVSLNEARVRAAAAALRSWYLYSPREEDIIVPSDVEGETNKKWKPQLIDMGEIVT</sequence>
<dbReference type="GeneID" id="54567384"/>
<organism evidence="12 13">
    <name type="scientific">Zasmidium cellare ATCC 36951</name>
    <dbReference type="NCBI Taxonomy" id="1080233"/>
    <lineage>
        <taxon>Eukaryota</taxon>
        <taxon>Fungi</taxon>
        <taxon>Dikarya</taxon>
        <taxon>Ascomycota</taxon>
        <taxon>Pezizomycotina</taxon>
        <taxon>Dothideomycetes</taxon>
        <taxon>Dothideomycetidae</taxon>
        <taxon>Mycosphaerellales</taxon>
        <taxon>Mycosphaerellaceae</taxon>
        <taxon>Zasmidium</taxon>
    </lineage>
</organism>
<dbReference type="EMBL" id="ML993619">
    <property type="protein sequence ID" value="KAF2161464.1"/>
    <property type="molecule type" value="Genomic_DNA"/>
</dbReference>
<keyword evidence="5" id="KW-0687">Ribonucleoprotein</keyword>
<dbReference type="SMART" id="SM00358">
    <property type="entry name" value="DSRM"/>
    <property type="match status" value="1"/>
</dbReference>
<dbReference type="PROSITE" id="PS50142">
    <property type="entry name" value="RNASE_3_2"/>
    <property type="match status" value="1"/>
</dbReference>
<dbReference type="InterPro" id="IPR044443">
    <property type="entry name" value="Ribosomal_mL44_DSRM_fung"/>
</dbReference>
<dbReference type="Gene3D" id="1.10.1520.10">
    <property type="entry name" value="Ribonuclease III domain"/>
    <property type="match status" value="1"/>
</dbReference>
<dbReference type="AlphaFoldDB" id="A0A6A6C2Y5"/>
<feature type="domain" description="DRBM" evidence="10">
    <location>
        <begin position="358"/>
        <end position="428"/>
    </location>
</feature>
<evidence type="ECO:0000313" key="13">
    <source>
        <dbReference type="Proteomes" id="UP000799537"/>
    </source>
</evidence>
<comment type="subcellular location">
    <subcellularLocation>
        <location evidence="1">Mitochondrion</location>
    </subcellularLocation>
</comment>
<dbReference type="GO" id="GO:0004525">
    <property type="term" value="F:ribonuclease III activity"/>
    <property type="evidence" value="ECO:0007669"/>
    <property type="project" value="InterPro"/>
</dbReference>
<dbReference type="RefSeq" id="XP_033662353.1">
    <property type="nucleotide sequence ID" value="XM_033814112.1"/>
</dbReference>
<dbReference type="GO" id="GO:0003735">
    <property type="term" value="F:structural constituent of ribosome"/>
    <property type="evidence" value="ECO:0007669"/>
    <property type="project" value="TreeGrafter"/>
</dbReference>
<evidence type="ECO:0000256" key="6">
    <source>
        <dbReference type="ARBA" id="ARBA00024034"/>
    </source>
</evidence>
<dbReference type="Pfam" id="PF22892">
    <property type="entry name" value="DSRM_MRPL44"/>
    <property type="match status" value="1"/>
</dbReference>
<dbReference type="OrthoDB" id="67027at2759"/>
<dbReference type="CDD" id="cd19873">
    <property type="entry name" value="DSRM_MRPL3_like"/>
    <property type="match status" value="1"/>
</dbReference>
<evidence type="ECO:0000256" key="1">
    <source>
        <dbReference type="ARBA" id="ARBA00004173"/>
    </source>
</evidence>
<feature type="domain" description="RNase III" evidence="11">
    <location>
        <begin position="105"/>
        <end position="193"/>
    </location>
</feature>
<keyword evidence="3" id="KW-0689">Ribosomal protein</keyword>
<gene>
    <name evidence="12" type="ORF">M409DRAFT_59165</name>
</gene>
<name>A0A6A6C2Y5_ZASCE</name>
<dbReference type="SUPFAM" id="SSF54768">
    <property type="entry name" value="dsRNA-binding domain-like"/>
    <property type="match status" value="1"/>
</dbReference>
<evidence type="ECO:0000256" key="2">
    <source>
        <dbReference type="ARBA" id="ARBA00022884"/>
    </source>
</evidence>
<comment type="similarity">
    <text evidence="6">Belongs to the ribonuclease III family. Mitochondrion-specific ribosomal protein mL44 subfamily.</text>
</comment>
<proteinExistence type="inferred from homology"/>
<dbReference type="SUPFAM" id="SSF69065">
    <property type="entry name" value="RNase III domain-like"/>
    <property type="match status" value="1"/>
</dbReference>
<protein>
    <recommendedName>
        <fullName evidence="7">Large ribosomal subunit protein mL44</fullName>
    </recommendedName>
</protein>
<evidence type="ECO:0000256" key="7">
    <source>
        <dbReference type="ARBA" id="ARBA00035187"/>
    </source>
</evidence>
<dbReference type="PANTHER" id="PTHR11207:SF32">
    <property type="entry name" value="LARGE RIBOSOMAL SUBUNIT PROTEIN ML44"/>
    <property type="match status" value="1"/>
</dbReference>
<dbReference type="Proteomes" id="UP000799537">
    <property type="component" value="Unassembled WGS sequence"/>
</dbReference>
<dbReference type="SMART" id="SM00535">
    <property type="entry name" value="RIBOc"/>
    <property type="match status" value="1"/>
</dbReference>
<dbReference type="InterPro" id="IPR014720">
    <property type="entry name" value="dsRBD_dom"/>
</dbReference>
<keyword evidence="2 8" id="KW-0694">RNA-binding</keyword>
<dbReference type="Gene3D" id="3.30.160.20">
    <property type="match status" value="1"/>
</dbReference>
<feature type="compositionally biased region" description="Basic and acidic residues" evidence="9">
    <location>
        <begin position="36"/>
        <end position="45"/>
    </location>
</feature>
<evidence type="ECO:0000256" key="4">
    <source>
        <dbReference type="ARBA" id="ARBA00023128"/>
    </source>
</evidence>
<dbReference type="InterPro" id="IPR000999">
    <property type="entry name" value="RNase_III_dom"/>
</dbReference>
<feature type="region of interest" description="Disordered" evidence="9">
    <location>
        <begin position="30"/>
        <end position="101"/>
    </location>
</feature>
<evidence type="ECO:0000256" key="8">
    <source>
        <dbReference type="PROSITE-ProRule" id="PRU00266"/>
    </source>
</evidence>
<evidence type="ECO:0000256" key="9">
    <source>
        <dbReference type="SAM" id="MobiDB-lite"/>
    </source>
</evidence>